<dbReference type="EMBL" id="JAUSTT010000005">
    <property type="protein sequence ID" value="MDQ0175370.1"/>
    <property type="molecule type" value="Genomic_DNA"/>
</dbReference>
<evidence type="ECO:0000313" key="1">
    <source>
        <dbReference type="EMBL" id="MDQ0175370.1"/>
    </source>
</evidence>
<accession>A0ABT9WQ88</accession>
<organism evidence="1 2">
    <name type="scientific">Bacillus chungangensis</name>
    <dbReference type="NCBI Taxonomy" id="587633"/>
    <lineage>
        <taxon>Bacteria</taxon>
        <taxon>Bacillati</taxon>
        <taxon>Bacillota</taxon>
        <taxon>Bacilli</taxon>
        <taxon>Bacillales</taxon>
        <taxon>Bacillaceae</taxon>
        <taxon>Bacillus</taxon>
    </lineage>
</organism>
<reference evidence="1 2" key="1">
    <citation type="submission" date="2023-07" db="EMBL/GenBank/DDBJ databases">
        <title>Genomic Encyclopedia of Type Strains, Phase IV (KMG-IV): sequencing the most valuable type-strain genomes for metagenomic binning, comparative biology and taxonomic classification.</title>
        <authorList>
            <person name="Goeker M."/>
        </authorList>
    </citation>
    <scope>NUCLEOTIDE SEQUENCE [LARGE SCALE GENOMIC DNA]</scope>
    <source>
        <strain evidence="1 2">DSM 23837</strain>
    </source>
</reference>
<name>A0ABT9WQ88_9BACI</name>
<sequence length="32" mass="3622">MDVDLRQIFELALGCIRLSTIKCIDVVASVNW</sequence>
<keyword evidence="2" id="KW-1185">Reference proteome</keyword>
<evidence type="ECO:0000313" key="2">
    <source>
        <dbReference type="Proteomes" id="UP001223586"/>
    </source>
</evidence>
<proteinExistence type="predicted"/>
<gene>
    <name evidence="1" type="ORF">J2S08_001204</name>
</gene>
<comment type="caution">
    <text evidence="1">The sequence shown here is derived from an EMBL/GenBank/DDBJ whole genome shotgun (WGS) entry which is preliminary data.</text>
</comment>
<protein>
    <submittedName>
        <fullName evidence="1">Uncharacterized protein</fullName>
    </submittedName>
</protein>
<dbReference type="Proteomes" id="UP001223586">
    <property type="component" value="Unassembled WGS sequence"/>
</dbReference>